<dbReference type="InterPro" id="IPR025332">
    <property type="entry name" value="DUF4238"/>
</dbReference>
<proteinExistence type="predicted"/>
<keyword evidence="2" id="KW-1185">Reference proteome</keyword>
<organism evidence="1 2">
    <name type="scientific">Peloplasma aerotolerans</name>
    <dbReference type="NCBI Taxonomy" id="3044389"/>
    <lineage>
        <taxon>Bacteria</taxon>
        <taxon>Bacillati</taxon>
        <taxon>Mycoplasmatota</taxon>
        <taxon>Mollicutes</taxon>
        <taxon>Acholeplasmatales</taxon>
        <taxon>Acholeplasmataceae</taxon>
        <taxon>Peloplasma</taxon>
    </lineage>
</organism>
<dbReference type="Proteomes" id="UP001431532">
    <property type="component" value="Unassembled WGS sequence"/>
</dbReference>
<dbReference type="Pfam" id="PF14022">
    <property type="entry name" value="DUF4238"/>
    <property type="match status" value="1"/>
</dbReference>
<dbReference type="EMBL" id="JASCXW010000012">
    <property type="protein sequence ID" value="MDI6452841.1"/>
    <property type="molecule type" value="Genomic_DNA"/>
</dbReference>
<comment type="caution">
    <text evidence="1">The sequence shown here is derived from an EMBL/GenBank/DDBJ whole genome shotgun (WGS) entry which is preliminary data.</text>
</comment>
<reference evidence="1" key="1">
    <citation type="submission" date="2023-05" db="EMBL/GenBank/DDBJ databases">
        <title>Mariniplasma microaerophilum sp. nov., a novel anaerobic mollicute isolated from terrestrial mud volcano, Taman Peninsula, Russia.</title>
        <authorList>
            <person name="Khomyakova M.A."/>
            <person name="Merkel A.Y."/>
            <person name="Slobodkin A.I."/>
        </authorList>
    </citation>
    <scope>NUCLEOTIDE SEQUENCE</scope>
    <source>
        <strain evidence="1">M4Ah</strain>
    </source>
</reference>
<sequence>MKIDNHYVPKLILRRFNERINTFNISTNKLTINTSLKKAFSSKLLYSQEIEDLFNFKIENEFAKILDSKILIDSEEIILSRTELAITKKFLLLAMMRTVDGESLMRHMKDEIAKVLKKTINFEEQNVGDITPFDYWMQTIKCILESSDLINVRNHPLATNTAVKWATIFNAGYLSVWDSSDTGEDFIVIDNGMTSEHESTRFIPPMNNDVIKRGYMLGQTIYAENISEEQKYICIMNYKDIMFSNDFMTENFYLFSITRNRTLVLINPFYRLYDKSEYEGTNHLPVPDIWPTKIKDKSLFLKNKFKYVNGIVETLKGKIDAKDLYIYPVRKMKLEDVIYVNCLSFDRIHQVLGFSDSARVRRSLSVYSIVKGLNNYDGLIKIIEELGNPIILNDNVKKIAGHIAPKVVVYGSREKEYIDNYLRLRETNKNNFT</sequence>
<gene>
    <name evidence="1" type="ORF">QJ521_04625</name>
</gene>
<protein>
    <submittedName>
        <fullName evidence="1">DUF4238 domain-containing protein</fullName>
    </submittedName>
</protein>
<evidence type="ECO:0000313" key="2">
    <source>
        <dbReference type="Proteomes" id="UP001431532"/>
    </source>
</evidence>
<dbReference type="RefSeq" id="WP_282839266.1">
    <property type="nucleotide sequence ID" value="NZ_JASCXW010000012.1"/>
</dbReference>
<accession>A0AAW6U4E3</accession>
<evidence type="ECO:0000313" key="1">
    <source>
        <dbReference type="EMBL" id="MDI6452841.1"/>
    </source>
</evidence>
<dbReference type="AlphaFoldDB" id="A0AAW6U4E3"/>
<name>A0AAW6U4E3_9MOLU</name>